<evidence type="ECO:0000259" key="12">
    <source>
        <dbReference type="Pfam" id="PF00133"/>
    </source>
</evidence>
<accession>A0A179F4U6</accession>
<dbReference type="SUPFAM" id="SSF52374">
    <property type="entry name" value="Nucleotidylyl transferase"/>
    <property type="match status" value="1"/>
</dbReference>
<evidence type="ECO:0000256" key="11">
    <source>
        <dbReference type="RuleBase" id="RU363035"/>
    </source>
</evidence>
<feature type="domain" description="Aminoacyl-tRNA synthetase class Ia" evidence="12">
    <location>
        <begin position="13"/>
        <end position="637"/>
    </location>
</feature>
<dbReference type="InterPro" id="IPR001412">
    <property type="entry name" value="aa-tRNA-synth_I_CS"/>
</dbReference>
<dbReference type="InterPro" id="IPR002300">
    <property type="entry name" value="aa-tRNA-synth_Ia"/>
</dbReference>
<keyword evidence="5 11" id="KW-0067">ATP-binding</keyword>
<dbReference type="OrthoDB" id="1706657at2759"/>
<comment type="catalytic activity">
    <reaction evidence="9">
        <text>tRNA(Ile) + L-isoleucine + ATP = L-isoleucyl-tRNA(Ile) + AMP + diphosphate</text>
        <dbReference type="Rhea" id="RHEA:11060"/>
        <dbReference type="Rhea" id="RHEA-COMP:9666"/>
        <dbReference type="Rhea" id="RHEA-COMP:9695"/>
        <dbReference type="ChEBI" id="CHEBI:30616"/>
        <dbReference type="ChEBI" id="CHEBI:33019"/>
        <dbReference type="ChEBI" id="CHEBI:58045"/>
        <dbReference type="ChEBI" id="CHEBI:78442"/>
        <dbReference type="ChEBI" id="CHEBI:78528"/>
        <dbReference type="ChEBI" id="CHEBI:456215"/>
        <dbReference type="EC" id="6.1.1.5"/>
    </reaction>
</comment>
<dbReference type="PROSITE" id="PS00178">
    <property type="entry name" value="AA_TRNA_LIGASE_I"/>
    <property type="match status" value="1"/>
</dbReference>
<dbReference type="InterPro" id="IPR023586">
    <property type="entry name" value="Ile-tRNA-ligase_type2"/>
</dbReference>
<dbReference type="PANTHER" id="PTHR42780:SF1">
    <property type="entry name" value="ISOLEUCINE--TRNA LIGASE, CYTOPLASMIC"/>
    <property type="match status" value="1"/>
</dbReference>
<comment type="caution">
    <text evidence="14">The sequence shown here is derived from an EMBL/GenBank/DDBJ whole genome shotgun (WGS) entry which is preliminary data.</text>
</comment>
<dbReference type="Gene3D" id="1.10.730.10">
    <property type="entry name" value="Isoleucyl-tRNA Synthetase, Domain 1"/>
    <property type="match status" value="1"/>
</dbReference>
<dbReference type="SUPFAM" id="SSF47323">
    <property type="entry name" value="Anticodon-binding domain of a subclass of class I aminoacyl-tRNA synthetases"/>
    <property type="match status" value="1"/>
</dbReference>
<proteinExistence type="inferred from homology"/>
<dbReference type="GO" id="GO:0006428">
    <property type="term" value="P:isoleucyl-tRNA aminoacylation"/>
    <property type="evidence" value="ECO:0007669"/>
    <property type="project" value="InterPro"/>
</dbReference>
<dbReference type="Proteomes" id="UP000078397">
    <property type="component" value="Unassembled WGS sequence"/>
</dbReference>
<dbReference type="GO" id="GO:0004822">
    <property type="term" value="F:isoleucine-tRNA ligase activity"/>
    <property type="evidence" value="ECO:0007669"/>
    <property type="project" value="UniProtKB-EC"/>
</dbReference>
<evidence type="ECO:0000256" key="3">
    <source>
        <dbReference type="ARBA" id="ARBA00022598"/>
    </source>
</evidence>
<dbReference type="RefSeq" id="XP_018138324.1">
    <property type="nucleotide sequence ID" value="XM_018285596.1"/>
</dbReference>
<dbReference type="Gene3D" id="3.90.740.10">
    <property type="entry name" value="Valyl/Leucyl/Isoleucyl-tRNA synthetase, editing domain"/>
    <property type="match status" value="1"/>
</dbReference>
<evidence type="ECO:0000259" key="13">
    <source>
        <dbReference type="Pfam" id="PF08264"/>
    </source>
</evidence>
<dbReference type="InterPro" id="IPR014729">
    <property type="entry name" value="Rossmann-like_a/b/a_fold"/>
</dbReference>
<keyword evidence="6 11" id="KW-0648">Protein biosynthesis</keyword>
<keyword evidence="7 11" id="KW-0030">Aminoacyl-tRNA synthetase</keyword>
<dbReference type="EMBL" id="LSBJ02000008">
    <property type="protein sequence ID" value="OAQ60446.1"/>
    <property type="molecule type" value="Genomic_DNA"/>
</dbReference>
<dbReference type="Pfam" id="PF19302">
    <property type="entry name" value="DUF5915"/>
    <property type="match status" value="1"/>
</dbReference>
<dbReference type="GO" id="GO:0002161">
    <property type="term" value="F:aminoacyl-tRNA deacylase activity"/>
    <property type="evidence" value="ECO:0007669"/>
    <property type="project" value="InterPro"/>
</dbReference>
<evidence type="ECO:0000256" key="9">
    <source>
        <dbReference type="ARBA" id="ARBA00048359"/>
    </source>
</evidence>
<name>A0A179F4U6_METCM</name>
<evidence type="ECO:0000256" key="10">
    <source>
        <dbReference type="ARBA" id="ARBA00069879"/>
    </source>
</evidence>
<keyword evidence="4 11" id="KW-0547">Nucleotide-binding</keyword>
<dbReference type="FunFam" id="3.40.50.620:FF:000023">
    <property type="entry name" value="Isoleucyl-tRNA synthetase,cytoplasmic"/>
    <property type="match status" value="1"/>
</dbReference>
<dbReference type="EC" id="6.1.1.5" evidence="2"/>
<dbReference type="SUPFAM" id="SSF50677">
    <property type="entry name" value="ValRS/IleRS/LeuRS editing domain"/>
    <property type="match status" value="1"/>
</dbReference>
<dbReference type="InterPro" id="IPR009080">
    <property type="entry name" value="tRNAsynth_Ia_anticodon-bd"/>
</dbReference>
<dbReference type="Pfam" id="PF08264">
    <property type="entry name" value="Anticodon_1"/>
    <property type="match status" value="1"/>
</dbReference>
<dbReference type="KEGG" id="pchm:VFPPC_06586"/>
<evidence type="ECO:0000313" key="14">
    <source>
        <dbReference type="EMBL" id="OAQ60446.1"/>
    </source>
</evidence>
<dbReference type="PANTHER" id="PTHR42780">
    <property type="entry name" value="SOLEUCYL-TRNA SYNTHETASE"/>
    <property type="match status" value="1"/>
</dbReference>
<keyword evidence="3 11" id="KW-0436">Ligase</keyword>
<evidence type="ECO:0000256" key="5">
    <source>
        <dbReference type="ARBA" id="ARBA00022840"/>
    </source>
</evidence>
<protein>
    <recommendedName>
        <fullName evidence="10">Isoleucine--tRNA ligase, cytoplasmic</fullName>
        <ecNumber evidence="2">6.1.1.5</ecNumber>
    </recommendedName>
    <alternativeName>
        <fullName evidence="8">Isoleucyl-tRNA synthetase</fullName>
    </alternativeName>
</protein>
<evidence type="ECO:0000256" key="8">
    <source>
        <dbReference type="ARBA" id="ARBA00032665"/>
    </source>
</evidence>
<evidence type="ECO:0000256" key="6">
    <source>
        <dbReference type="ARBA" id="ARBA00022917"/>
    </source>
</evidence>
<dbReference type="FunFam" id="3.40.50.620:FF:000133">
    <property type="entry name" value="Isoleucyl-tRNA synthetase, cytoplasmic"/>
    <property type="match status" value="1"/>
</dbReference>
<dbReference type="PRINTS" id="PR00984">
    <property type="entry name" value="TRNASYNTHILE"/>
</dbReference>
<evidence type="ECO:0000256" key="7">
    <source>
        <dbReference type="ARBA" id="ARBA00023146"/>
    </source>
</evidence>
<dbReference type="InterPro" id="IPR033709">
    <property type="entry name" value="Anticodon_Ile_ABEc"/>
</dbReference>
<dbReference type="NCBIfam" id="TIGR00392">
    <property type="entry name" value="ileS"/>
    <property type="match status" value="1"/>
</dbReference>
<reference evidence="14 15" key="1">
    <citation type="journal article" date="2016" name="PLoS Pathog.">
        <title>Biosynthesis of antibiotic leucinostatins in bio-control fungus Purpureocillium lilacinum and their inhibition on phytophthora revealed by genome mining.</title>
        <authorList>
            <person name="Wang G."/>
            <person name="Liu Z."/>
            <person name="Lin R."/>
            <person name="Li E."/>
            <person name="Mao Z."/>
            <person name="Ling J."/>
            <person name="Yang Y."/>
            <person name="Yin W.B."/>
            <person name="Xie B."/>
        </authorList>
    </citation>
    <scope>NUCLEOTIDE SEQUENCE [LARGE SCALE GENOMIC DNA]</scope>
    <source>
        <strain evidence="14">170</strain>
    </source>
</reference>
<dbReference type="STRING" id="1380566.A0A179F4U6"/>
<dbReference type="InterPro" id="IPR002301">
    <property type="entry name" value="Ile-tRNA-ligase"/>
</dbReference>
<dbReference type="CDD" id="cd07961">
    <property type="entry name" value="Anticodon_Ia_Ile_ABEc"/>
    <property type="match status" value="1"/>
</dbReference>
<dbReference type="GO" id="GO:0000049">
    <property type="term" value="F:tRNA binding"/>
    <property type="evidence" value="ECO:0007669"/>
    <property type="project" value="InterPro"/>
</dbReference>
<dbReference type="Pfam" id="PF00133">
    <property type="entry name" value="tRNA-synt_1"/>
    <property type="match status" value="1"/>
</dbReference>
<dbReference type="AlphaFoldDB" id="A0A179F4U6"/>
<sequence>MSISFPKTEEETLRFWRDIDAFHTQLKLTQDGPRFTFYDGPPFATGLPHYGHLLASTIKDIIPRYWSMKGYHVVRRFGWDTHGLPVEHEINKKLQISSGEAVMQMGIEKYNAECRAIVMKYSGEWRQVIERLGRWIDFDNDYKSMDVTFMESCWWVFKQLFENGHVYRAYQIMPFSTALGTPLSHMEERQNEKSTVDPAVVVAFPILNVDGQENTSLLIYTTTPWTLPSNLLIAVNPSFEYIQISDEKSGDGFILLESCLSVLYKNVKNAKYKVIKKVPGKEMIGWRYKPIYDFFTEKFPDCFQVIGADYVESGEGTGLVHQAPAFGQEDYDAAVAAGFISKERLPPCPVDDKGCFTQEVPTYKGQHVKAADKAIIRDLRPTGRLLVETQVTHTDKFCPRSQTQLIRKAVSAWFIKVTNSTPEMLKNLEETTWVPQFVKDKRFANWVSNARDWNVSRNRYWGTPIPLWVSEDFEEVVCVGSREELRSLSAYDGPLDDIHRDKIDYITIPSQQGKGVLRRIDEIFDCWFESGSMPYASNHYPFENKDDFQKGFFPADFIAEGLDQTRGWFYTLSVLGNKLFGKSPFKNCIVNGLVLAEDGKKMSKSLKNYPDPAHVLDNYGSDALRLYLINSPVVRAEPLRFNEAGVKEIVGRVLLPLWNSYRFFSEQAMLFSNTTDTKFVAVSSVCSHDNITNVMDRWVLADCQSLLRFMDREMAGYRLYTVVPRLLQGIDNLTNWYIRFNRKRLKGTAGLSLDDTTAALNTLFQVLFTITRAMAPFAPFITEHIYGLLKPYLGDTLTSVSDMSSVHFLPFPTVREELIDTTIERKMSAMQRVIKLARTARERRSISLKTPLKSLVVIGDPQFISDIDTLMSYITEEINVNEVVLTSDEERYGIHLEAKVDWPSLGKKLKRDVQVVRKALPSLTQEELRQYQREKHIVVSGIHLAENDISIVRVMPARSADATTEGGPSWEPSFDEHVVVLLDGASYAELEFDGLARDLVTRFQKLRKKAKLVPLDDVRMQYSVVANPEGIDVDALMSSKQPLFTSALRGQLNNLTTDGYEDVLIEEDQFIGALTLRLRLSRI</sequence>
<evidence type="ECO:0000313" key="15">
    <source>
        <dbReference type="Proteomes" id="UP000078397"/>
    </source>
</evidence>
<dbReference type="Gene3D" id="3.40.50.620">
    <property type="entry name" value="HUPs"/>
    <property type="match status" value="2"/>
</dbReference>
<dbReference type="GO" id="GO:0005524">
    <property type="term" value="F:ATP binding"/>
    <property type="evidence" value="ECO:0007669"/>
    <property type="project" value="UniProtKB-KW"/>
</dbReference>
<feature type="domain" description="Methionyl/Valyl/Leucyl/Isoleucyl-tRNA synthetase anticodon-binding" evidence="13">
    <location>
        <begin position="696"/>
        <end position="853"/>
    </location>
</feature>
<evidence type="ECO:0000256" key="4">
    <source>
        <dbReference type="ARBA" id="ARBA00022741"/>
    </source>
</evidence>
<dbReference type="CDD" id="cd00818">
    <property type="entry name" value="IleRS_core"/>
    <property type="match status" value="1"/>
</dbReference>
<dbReference type="InterPro" id="IPR013155">
    <property type="entry name" value="M/V/L/I-tRNA-synth_anticd-bd"/>
</dbReference>
<dbReference type="GeneID" id="28849590"/>
<comment type="similarity">
    <text evidence="1 11">Belongs to the class-I aminoacyl-tRNA synthetase family.</text>
</comment>
<dbReference type="InterPro" id="IPR009008">
    <property type="entry name" value="Val/Leu/Ile-tRNA-synth_edit"/>
</dbReference>
<evidence type="ECO:0000256" key="1">
    <source>
        <dbReference type="ARBA" id="ARBA00005594"/>
    </source>
</evidence>
<evidence type="ECO:0000256" key="2">
    <source>
        <dbReference type="ARBA" id="ARBA00013165"/>
    </source>
</evidence>
<gene>
    <name evidence="14" type="ORF">VFPPC_06586</name>
</gene>
<keyword evidence="15" id="KW-1185">Reference proteome</keyword>
<organism evidence="14 15">
    <name type="scientific">Pochonia chlamydosporia 170</name>
    <dbReference type="NCBI Taxonomy" id="1380566"/>
    <lineage>
        <taxon>Eukaryota</taxon>
        <taxon>Fungi</taxon>
        <taxon>Dikarya</taxon>
        <taxon>Ascomycota</taxon>
        <taxon>Pezizomycotina</taxon>
        <taxon>Sordariomycetes</taxon>
        <taxon>Hypocreomycetidae</taxon>
        <taxon>Hypocreales</taxon>
        <taxon>Clavicipitaceae</taxon>
        <taxon>Pochonia</taxon>
    </lineage>
</organism>
<dbReference type="FunFam" id="1.10.730.10:FF:000004">
    <property type="entry name" value="Isoleucyl-tRNA synthetase, cytoplasmic"/>
    <property type="match status" value="1"/>
</dbReference>